<dbReference type="Pfam" id="PF01176">
    <property type="entry name" value="eIF-1a"/>
    <property type="match status" value="1"/>
</dbReference>
<dbReference type="GO" id="GO:0005829">
    <property type="term" value="C:cytosol"/>
    <property type="evidence" value="ECO:0007669"/>
    <property type="project" value="TreeGrafter"/>
</dbReference>
<dbReference type="Gene3D" id="2.40.50.140">
    <property type="entry name" value="Nucleic acid-binding proteins"/>
    <property type="match status" value="1"/>
</dbReference>
<dbReference type="HAMAP" id="MF_00075">
    <property type="entry name" value="IF_1"/>
    <property type="match status" value="1"/>
</dbReference>
<evidence type="ECO:0000256" key="2">
    <source>
        <dbReference type="ARBA" id="ARBA00022540"/>
    </source>
</evidence>
<evidence type="ECO:0000259" key="6">
    <source>
        <dbReference type="PROSITE" id="PS50832"/>
    </source>
</evidence>
<reference evidence="7 8" key="1">
    <citation type="journal article" date="2016" name="Nat. Commun.">
        <title>Thousands of microbial genomes shed light on interconnected biogeochemical processes in an aquifer system.</title>
        <authorList>
            <person name="Anantharaman K."/>
            <person name="Brown C.T."/>
            <person name="Hug L.A."/>
            <person name="Sharon I."/>
            <person name="Castelle C.J."/>
            <person name="Probst A.J."/>
            <person name="Thomas B.C."/>
            <person name="Singh A."/>
            <person name="Wilkins M.J."/>
            <person name="Karaoz U."/>
            <person name="Brodie E.L."/>
            <person name="Williams K.H."/>
            <person name="Hubbard S.S."/>
            <person name="Banfield J.F."/>
        </authorList>
    </citation>
    <scope>NUCLEOTIDE SEQUENCE [LARGE SCALE GENOMIC DNA]</scope>
</reference>
<dbReference type="InterPro" id="IPR012340">
    <property type="entry name" value="NA-bd_OB-fold"/>
</dbReference>
<keyword evidence="4" id="KW-0694">RNA-binding</keyword>
<comment type="function">
    <text evidence="4">One of the essential components for the initiation of protein synthesis. Stabilizes the binding of IF-2 and IF-3 on the 30S subunit to which N-formylmethionyl-tRNA(fMet) subsequently binds. Helps modulate mRNA selection, yielding the 30S pre-initiation complex (PIC). Upon addition of the 50S ribosomal subunit IF-1, IF-2 and IF-3 are released leaving the mature 70S translation initiation complex.</text>
</comment>
<dbReference type="PANTHER" id="PTHR33370:SF1">
    <property type="entry name" value="TRANSLATION INITIATION FACTOR IF-1, CHLOROPLASTIC"/>
    <property type="match status" value="1"/>
</dbReference>
<protein>
    <recommendedName>
        <fullName evidence="4 5">Translation initiation factor IF-1</fullName>
    </recommendedName>
</protein>
<evidence type="ECO:0000256" key="4">
    <source>
        <dbReference type="HAMAP-Rule" id="MF_00075"/>
    </source>
</evidence>
<comment type="subcellular location">
    <subcellularLocation>
        <location evidence="4">Cytoplasm</location>
    </subcellularLocation>
</comment>
<name>A0A1G2RMD9_9BACT</name>
<dbReference type="GO" id="GO:0003743">
    <property type="term" value="F:translation initiation factor activity"/>
    <property type="evidence" value="ECO:0007669"/>
    <property type="project" value="UniProtKB-UniRule"/>
</dbReference>
<dbReference type="AlphaFoldDB" id="A0A1G2RMD9"/>
<dbReference type="PANTHER" id="PTHR33370">
    <property type="entry name" value="TRANSLATION INITIATION FACTOR IF-1, CHLOROPLASTIC"/>
    <property type="match status" value="1"/>
</dbReference>
<dbReference type="InterPro" id="IPR004368">
    <property type="entry name" value="TIF_IF1"/>
</dbReference>
<evidence type="ECO:0000313" key="7">
    <source>
        <dbReference type="EMBL" id="OHA73452.1"/>
    </source>
</evidence>
<dbReference type="Proteomes" id="UP000176917">
    <property type="component" value="Unassembled WGS sequence"/>
</dbReference>
<sequence>MKEPKNAALVKQGEVRENLPSLKFKVRLDDGKEILAYLSGKLVIHRIRILPGDKVTVEMSPYDETKGRIIYRNKQ</sequence>
<dbReference type="CDD" id="cd04451">
    <property type="entry name" value="S1_IF1"/>
    <property type="match status" value="1"/>
</dbReference>
<evidence type="ECO:0000256" key="5">
    <source>
        <dbReference type="NCBIfam" id="TIGR00008"/>
    </source>
</evidence>
<feature type="domain" description="S1-like" evidence="6">
    <location>
        <begin position="1"/>
        <end position="74"/>
    </location>
</feature>
<comment type="caution">
    <text evidence="7">The sequence shown here is derived from an EMBL/GenBank/DDBJ whole genome shotgun (WGS) entry which is preliminary data.</text>
</comment>
<evidence type="ECO:0000313" key="8">
    <source>
        <dbReference type="Proteomes" id="UP000176917"/>
    </source>
</evidence>
<evidence type="ECO:0000256" key="1">
    <source>
        <dbReference type="ARBA" id="ARBA00010939"/>
    </source>
</evidence>
<proteinExistence type="inferred from homology"/>
<comment type="similarity">
    <text evidence="1 4">Belongs to the IF-1 family.</text>
</comment>
<dbReference type="EMBL" id="MHUG01000012">
    <property type="protein sequence ID" value="OHA73452.1"/>
    <property type="molecule type" value="Genomic_DNA"/>
</dbReference>
<gene>
    <name evidence="4" type="primary">infA</name>
    <name evidence="7" type="ORF">A3B24_02485</name>
</gene>
<dbReference type="STRING" id="1802461.A3B24_02485"/>
<accession>A0A1G2RMD9</accession>
<keyword evidence="3 4" id="KW-0648">Protein biosynthesis</keyword>
<keyword evidence="4" id="KW-0963">Cytoplasm</keyword>
<dbReference type="GO" id="GO:0043022">
    <property type="term" value="F:ribosome binding"/>
    <property type="evidence" value="ECO:0007669"/>
    <property type="project" value="UniProtKB-UniRule"/>
</dbReference>
<evidence type="ECO:0000256" key="3">
    <source>
        <dbReference type="ARBA" id="ARBA00022917"/>
    </source>
</evidence>
<comment type="subunit">
    <text evidence="4">Component of the 30S ribosomal translation pre-initiation complex which assembles on the 30S ribosome in the order IF-2 and IF-3, IF-1 and N-formylmethionyl-tRNA(fMet); mRNA recruitment can occur at any time during PIC assembly.</text>
</comment>
<dbReference type="GO" id="GO:0019843">
    <property type="term" value="F:rRNA binding"/>
    <property type="evidence" value="ECO:0007669"/>
    <property type="project" value="UniProtKB-UniRule"/>
</dbReference>
<dbReference type="PROSITE" id="PS50832">
    <property type="entry name" value="S1_IF1_TYPE"/>
    <property type="match status" value="1"/>
</dbReference>
<organism evidence="7 8">
    <name type="scientific">Candidatus Wildermuthbacteria bacterium RIFCSPLOWO2_01_FULL_48_16</name>
    <dbReference type="NCBI Taxonomy" id="1802461"/>
    <lineage>
        <taxon>Bacteria</taxon>
        <taxon>Candidatus Wildermuthiibacteriota</taxon>
    </lineage>
</organism>
<dbReference type="FunFam" id="2.40.50.140:FF:000002">
    <property type="entry name" value="Translation initiation factor IF-1"/>
    <property type="match status" value="1"/>
</dbReference>
<dbReference type="NCBIfam" id="TIGR00008">
    <property type="entry name" value="infA"/>
    <property type="match status" value="1"/>
</dbReference>
<dbReference type="SUPFAM" id="SSF50249">
    <property type="entry name" value="Nucleic acid-binding proteins"/>
    <property type="match status" value="1"/>
</dbReference>
<keyword evidence="2 4" id="KW-0396">Initiation factor</keyword>
<keyword evidence="4" id="KW-0699">rRNA-binding</keyword>
<dbReference type="InterPro" id="IPR006196">
    <property type="entry name" value="RNA-binding_domain_S1_IF1"/>
</dbReference>